<dbReference type="PANTHER" id="PTHR30105:SF2">
    <property type="entry name" value="DIVERGENT POLYSACCHARIDE DEACETYLASE SUPERFAMILY"/>
    <property type="match status" value="1"/>
</dbReference>
<dbReference type="Proteomes" id="UP001178288">
    <property type="component" value="Chromosome"/>
</dbReference>
<dbReference type="GO" id="GO:0005975">
    <property type="term" value="P:carbohydrate metabolic process"/>
    <property type="evidence" value="ECO:0007669"/>
    <property type="project" value="InterPro"/>
</dbReference>
<dbReference type="InterPro" id="IPR011330">
    <property type="entry name" value="Glyco_hydro/deAcase_b/a-brl"/>
</dbReference>
<protein>
    <submittedName>
        <fullName evidence="2">Divergent polysaccharide deacetylase family protein</fullName>
    </submittedName>
</protein>
<name>A0AA95MLN8_9BACI</name>
<feature type="signal peptide" evidence="1">
    <location>
        <begin position="1"/>
        <end position="20"/>
    </location>
</feature>
<evidence type="ECO:0000313" key="2">
    <source>
        <dbReference type="EMBL" id="WHY84160.1"/>
    </source>
</evidence>
<dbReference type="Pfam" id="PF04748">
    <property type="entry name" value="Polysacc_deac_2"/>
    <property type="match status" value="1"/>
</dbReference>
<dbReference type="AlphaFoldDB" id="A0AA95MLN8"/>
<accession>A0AA95MLN8</accession>
<keyword evidence="1" id="KW-0732">Signal</keyword>
<sequence length="261" mass="29030">MKRLSFMFIPMLLITFQVNAAEKSETKELRAAIIIDDFGGGTGGVRDFLEGDIPITAAVMPFTENSRKHADWAHKNGFEVMIHLPMEPKRGKRSWLGPKPITVDLSPTEVKQRVKEAIKTVPHAVGLNNHMGSLAVENKEIVRAIVEVAKEKNLYIIDSGTSPKSKFPEMAKELGVPLLKRDIFLDDISSSSYVFRQMIRLAKVTEMKGTGIAIGHVGVTGKVCSLGIFKSKDELDKRNIKIVPVSELFSYRLTEKLLSPQ</sequence>
<keyword evidence="3" id="KW-1185">Reference proteome</keyword>
<evidence type="ECO:0000313" key="3">
    <source>
        <dbReference type="Proteomes" id="UP001178288"/>
    </source>
</evidence>
<organism evidence="2 3">
    <name type="scientific">Neobacillus novalis</name>
    <dbReference type="NCBI Taxonomy" id="220687"/>
    <lineage>
        <taxon>Bacteria</taxon>
        <taxon>Bacillati</taxon>
        <taxon>Bacillota</taxon>
        <taxon>Bacilli</taxon>
        <taxon>Bacillales</taxon>
        <taxon>Bacillaceae</taxon>
        <taxon>Neobacillus</taxon>
    </lineage>
</organism>
<dbReference type="CDD" id="cd10936">
    <property type="entry name" value="CE4_DAC2"/>
    <property type="match status" value="1"/>
</dbReference>
<dbReference type="PANTHER" id="PTHR30105">
    <property type="entry name" value="UNCHARACTERIZED YIBQ-RELATED"/>
    <property type="match status" value="1"/>
</dbReference>
<gene>
    <name evidence="2" type="ORF">QNH39_15950</name>
</gene>
<dbReference type="SUPFAM" id="SSF88713">
    <property type="entry name" value="Glycoside hydrolase/deacetylase"/>
    <property type="match status" value="1"/>
</dbReference>
<evidence type="ECO:0000256" key="1">
    <source>
        <dbReference type="SAM" id="SignalP"/>
    </source>
</evidence>
<proteinExistence type="predicted"/>
<dbReference type="RefSeq" id="WP_066088487.1">
    <property type="nucleotide sequence ID" value="NZ_CP126114.1"/>
</dbReference>
<feature type="chain" id="PRO_5041731368" evidence="1">
    <location>
        <begin position="21"/>
        <end position="261"/>
    </location>
</feature>
<dbReference type="EMBL" id="CP126114">
    <property type="protein sequence ID" value="WHY84160.1"/>
    <property type="molecule type" value="Genomic_DNA"/>
</dbReference>
<dbReference type="KEGG" id="nnv:QNH39_15950"/>
<reference evidence="2" key="1">
    <citation type="submission" date="2023-05" db="EMBL/GenBank/DDBJ databases">
        <title>Comparative genomics of Bacillaceae isolates and their secondary metabolite potential.</title>
        <authorList>
            <person name="Song L."/>
            <person name="Nielsen L.J."/>
            <person name="Mohite O."/>
            <person name="Xu X."/>
            <person name="Weber T."/>
            <person name="Kovacs A.T."/>
        </authorList>
    </citation>
    <scope>NUCLEOTIDE SEQUENCE</scope>
    <source>
        <strain evidence="2">XLM17</strain>
    </source>
</reference>
<dbReference type="Gene3D" id="3.20.20.370">
    <property type="entry name" value="Glycoside hydrolase/deacetylase"/>
    <property type="match status" value="1"/>
</dbReference>
<dbReference type="InterPro" id="IPR006837">
    <property type="entry name" value="Divergent_DAC"/>
</dbReference>